<dbReference type="EMBL" id="VBOW01000016">
    <property type="protein sequence ID" value="TMQ60188.1"/>
    <property type="molecule type" value="Genomic_DNA"/>
</dbReference>
<sequence>MRSGLSLLGILALWASVCAFQSPDPAAPGRPDQHLLIRNDGKFVHNVGQLLLQISNYGVTGAPFYGAFSNVPGAEWPPGSGNDYMYAAGLWVGALDASGIPHVTTSIGRTRFDFEMSPTFQPRNPCVSLPPDKVADVRESYEGAPGGNRIISASVNADDDGDGLIDEDFPNGEDDDGDGRCDEDYSAIGQQMLACEYFDDLENIRAGSPEHVPLGLKIQQTSYAWATPGQNDFVGMDYKIINRSGSTLRNVFVGIFADMDIGSRAACPDCYYLDDEAGLFDSTVIYVGSAGDIVKRRIQMGYMWDNPDDPARTQDNKGGDAPGYIGCMFLNHTTDPSGASAPRRVGITSFKFFSGDASFASGGDPRNDSQRYILMSDPMLNPDVVGQITSSRPLDYRFTMTTGPFRSILPDSSLTISVAWVMGLGRGPSQAGGTLIDNAIRAQQVFDGLYTDLDGNALTGTCGKETCLLNTQVGGRFVYQIPESSLCRLRFHTDVHTVPQFADVTPWDPNTPCENQQDGKYVCQDRLGGTIPNGGAHCASEDTLATVIVAPTCTYVDFDCDASTGQGGREHLVNWVAAAPLPLPFYGGENGQGEVADYLRNYSSTRTSAWFFPGDRKVTLKWNNFAEQVRDVQHGNLKTFVGYRIYRAAGWTRPLGTNAPSRDLWSLLGEWRPRPGGTSARSLSELIDPSVPIITSNPVEVHWDPNRRLVRNDTTYTEIDTLFAVGRYSYVDAHVLNGFPYFYAIIPLSLVPGDSAGSDVTLQGNPSASNAQVVYPRGDSRNDQKHVFVVPNPYKGGAEWDLVPQGDDPSGTKVTFMNLPRTRGTIHIFTVAGDLVRDIPFDGRPPGDLQYGKDPVTSGQGSVPWNMISRNGQKIVTGIYLFSVDTELGHEVGRFVVIR</sequence>
<reference evidence="3 4" key="1">
    <citation type="journal article" date="2019" name="Nat. Microbiol.">
        <title>Mediterranean grassland soil C-N compound turnover is dependent on rainfall and depth, and is mediated by genomically divergent microorganisms.</title>
        <authorList>
            <person name="Diamond S."/>
            <person name="Andeer P.F."/>
            <person name="Li Z."/>
            <person name="Crits-Christoph A."/>
            <person name="Burstein D."/>
            <person name="Anantharaman K."/>
            <person name="Lane K.R."/>
            <person name="Thomas B.C."/>
            <person name="Pan C."/>
            <person name="Northen T.R."/>
            <person name="Banfield J.F."/>
        </authorList>
    </citation>
    <scope>NUCLEOTIDE SEQUENCE [LARGE SCALE GENOMIC DNA]</scope>
    <source>
        <strain evidence="3">WS_6</strain>
    </source>
</reference>
<evidence type="ECO:0000256" key="1">
    <source>
        <dbReference type="SAM" id="MobiDB-lite"/>
    </source>
</evidence>
<accession>A0A538T978</accession>
<organism evidence="3 4">
    <name type="scientific">Eiseniibacteriota bacterium</name>
    <dbReference type="NCBI Taxonomy" id="2212470"/>
    <lineage>
        <taxon>Bacteria</taxon>
        <taxon>Candidatus Eiseniibacteriota</taxon>
    </lineage>
</organism>
<proteinExistence type="predicted"/>
<evidence type="ECO:0008006" key="5">
    <source>
        <dbReference type="Google" id="ProtNLM"/>
    </source>
</evidence>
<keyword evidence="2" id="KW-0732">Signal</keyword>
<name>A0A538T978_UNCEI</name>
<evidence type="ECO:0000313" key="3">
    <source>
        <dbReference type="EMBL" id="TMQ60188.1"/>
    </source>
</evidence>
<protein>
    <recommendedName>
        <fullName evidence="5">T9SS type A sorting domain-containing protein</fullName>
    </recommendedName>
</protein>
<feature type="chain" id="PRO_5021909860" description="T9SS type A sorting domain-containing protein" evidence="2">
    <location>
        <begin position="20"/>
        <end position="899"/>
    </location>
</feature>
<evidence type="ECO:0000256" key="2">
    <source>
        <dbReference type="SAM" id="SignalP"/>
    </source>
</evidence>
<feature type="compositionally biased region" description="Acidic residues" evidence="1">
    <location>
        <begin position="157"/>
        <end position="177"/>
    </location>
</feature>
<comment type="caution">
    <text evidence="3">The sequence shown here is derived from an EMBL/GenBank/DDBJ whole genome shotgun (WGS) entry which is preliminary data.</text>
</comment>
<dbReference type="AlphaFoldDB" id="A0A538T978"/>
<evidence type="ECO:0000313" key="4">
    <source>
        <dbReference type="Proteomes" id="UP000316852"/>
    </source>
</evidence>
<feature type="signal peptide" evidence="2">
    <location>
        <begin position="1"/>
        <end position="19"/>
    </location>
</feature>
<gene>
    <name evidence="3" type="ORF">E6K76_02355</name>
</gene>
<dbReference type="Proteomes" id="UP000316852">
    <property type="component" value="Unassembled WGS sequence"/>
</dbReference>
<feature type="region of interest" description="Disordered" evidence="1">
    <location>
        <begin position="148"/>
        <end position="178"/>
    </location>
</feature>